<dbReference type="InterPro" id="IPR001126">
    <property type="entry name" value="UmuC"/>
</dbReference>
<evidence type="ECO:0000256" key="3">
    <source>
        <dbReference type="ARBA" id="ARBA00023199"/>
    </source>
</evidence>
<protein>
    <submittedName>
        <fullName evidence="7">DNA polymerase V</fullName>
    </submittedName>
</protein>
<dbReference type="PANTHER" id="PTHR11076">
    <property type="entry name" value="DNA REPAIR POLYMERASE UMUC / TRANSFERASE FAMILY MEMBER"/>
    <property type="match status" value="1"/>
</dbReference>
<dbReference type="InterPro" id="IPR025188">
    <property type="entry name" value="DUF4113"/>
</dbReference>
<keyword evidence="3" id="KW-0741">SOS mutagenesis</keyword>
<dbReference type="GO" id="GO:0042276">
    <property type="term" value="P:error-prone translesion synthesis"/>
    <property type="evidence" value="ECO:0007669"/>
    <property type="project" value="TreeGrafter"/>
</dbReference>
<dbReference type="Pfam" id="PF11799">
    <property type="entry name" value="IMS_C"/>
    <property type="match status" value="1"/>
</dbReference>
<name>A0A4R6YMG1_9GAMM</name>
<dbReference type="InterPro" id="IPR043128">
    <property type="entry name" value="Rev_trsase/Diguanyl_cyclase"/>
</dbReference>
<dbReference type="SUPFAM" id="SSF56672">
    <property type="entry name" value="DNA/RNA polymerases"/>
    <property type="match status" value="1"/>
</dbReference>
<evidence type="ECO:0000256" key="1">
    <source>
        <dbReference type="ARBA" id="ARBA00010945"/>
    </source>
</evidence>
<gene>
    <name evidence="7" type="ORF">DFR29_12084</name>
</gene>
<comment type="similarity">
    <text evidence="1">Belongs to the DNA polymerase type-Y family.</text>
</comment>
<dbReference type="RefSeq" id="WP_133821395.1">
    <property type="nucleotide sequence ID" value="NZ_SNZH01000020.1"/>
</dbReference>
<dbReference type="GO" id="GO:0003887">
    <property type="term" value="F:DNA-directed DNA polymerase activity"/>
    <property type="evidence" value="ECO:0007669"/>
    <property type="project" value="TreeGrafter"/>
</dbReference>
<dbReference type="Gene3D" id="3.40.1170.60">
    <property type="match status" value="1"/>
</dbReference>
<dbReference type="OrthoDB" id="9808813at2"/>
<keyword evidence="8" id="KW-1185">Reference proteome</keyword>
<evidence type="ECO:0000313" key="7">
    <source>
        <dbReference type="EMBL" id="TDR38583.1"/>
    </source>
</evidence>
<evidence type="ECO:0000313" key="8">
    <source>
        <dbReference type="Proteomes" id="UP000295293"/>
    </source>
</evidence>
<reference evidence="7 8" key="1">
    <citation type="submission" date="2019-03" db="EMBL/GenBank/DDBJ databases">
        <title>Genomic Encyclopedia of Type Strains, Phase IV (KMG-IV): sequencing the most valuable type-strain genomes for metagenomic binning, comparative biology and taxonomic classification.</title>
        <authorList>
            <person name="Goeker M."/>
        </authorList>
    </citation>
    <scope>NUCLEOTIDE SEQUENCE [LARGE SCALE GENOMIC DNA]</scope>
    <source>
        <strain evidence="7 8">DSM 21667</strain>
    </source>
</reference>
<dbReference type="InterPro" id="IPR043502">
    <property type="entry name" value="DNA/RNA_pol_sf"/>
</dbReference>
<accession>A0A4R6YMG1</accession>
<dbReference type="Gene3D" id="3.30.70.270">
    <property type="match status" value="1"/>
</dbReference>
<dbReference type="GO" id="GO:0009432">
    <property type="term" value="P:SOS response"/>
    <property type="evidence" value="ECO:0007669"/>
    <property type="project" value="UniProtKB-KW"/>
</dbReference>
<feature type="domain" description="UmuC" evidence="6">
    <location>
        <begin position="4"/>
        <end position="192"/>
    </location>
</feature>
<comment type="caution">
    <text evidence="7">The sequence shown here is derived from an EMBL/GenBank/DDBJ whole genome shotgun (WGS) entry which is preliminary data.</text>
</comment>
<evidence type="ECO:0000259" key="6">
    <source>
        <dbReference type="PROSITE" id="PS50173"/>
    </source>
</evidence>
<keyword evidence="5" id="KW-0742">SOS response</keyword>
<evidence type="ECO:0000256" key="4">
    <source>
        <dbReference type="ARBA" id="ARBA00023204"/>
    </source>
</evidence>
<dbReference type="Gene3D" id="1.10.150.20">
    <property type="entry name" value="5' to 3' exonuclease, C-terminal subdomain"/>
    <property type="match status" value="1"/>
</dbReference>
<dbReference type="EMBL" id="SNZH01000020">
    <property type="protein sequence ID" value="TDR38583.1"/>
    <property type="molecule type" value="Genomic_DNA"/>
</dbReference>
<organism evidence="7 8">
    <name type="scientific">Tahibacter aquaticus</name>
    <dbReference type="NCBI Taxonomy" id="520092"/>
    <lineage>
        <taxon>Bacteria</taxon>
        <taxon>Pseudomonadati</taxon>
        <taxon>Pseudomonadota</taxon>
        <taxon>Gammaproteobacteria</taxon>
        <taxon>Lysobacterales</taxon>
        <taxon>Rhodanobacteraceae</taxon>
        <taxon>Tahibacter</taxon>
    </lineage>
</organism>
<dbReference type="InterPro" id="IPR017961">
    <property type="entry name" value="DNA_pol_Y-fam_little_finger"/>
</dbReference>
<dbReference type="PROSITE" id="PS50173">
    <property type="entry name" value="UMUC"/>
    <property type="match status" value="1"/>
</dbReference>
<dbReference type="PANTHER" id="PTHR11076:SF34">
    <property type="entry name" value="PROTEIN UMUC"/>
    <property type="match status" value="1"/>
</dbReference>
<keyword evidence="4" id="KW-0234">DNA repair</keyword>
<dbReference type="Pfam" id="PF13438">
    <property type="entry name" value="DUF4113"/>
    <property type="match status" value="1"/>
</dbReference>
<dbReference type="GO" id="GO:0005829">
    <property type="term" value="C:cytosol"/>
    <property type="evidence" value="ECO:0007669"/>
    <property type="project" value="TreeGrafter"/>
</dbReference>
<proteinExistence type="inferred from homology"/>
<dbReference type="CDD" id="cd01700">
    <property type="entry name" value="PolY_Pol_V_umuC"/>
    <property type="match status" value="1"/>
</dbReference>
<dbReference type="Proteomes" id="UP000295293">
    <property type="component" value="Unassembled WGS sequence"/>
</dbReference>
<keyword evidence="2" id="KW-0227">DNA damage</keyword>
<sequence length="430" mass="47665">MRRIALVDVNNFYVSCERLFQPALEGKPVVVLSNNDGCVVSRSAEAKALGIKMAAPWHHCRSIAEQNGVIAFSSNYVLYGDLSRRVVEVLGQFVPRADLEVYSIDECFLDLSGQPKADATELGKTIRERVRRWCGLPVCVGVGPTKTLAKLANFIAKKQDAWGGVCDLTRLRSERLSGLLADIDVGNVWGIGRRLVPQLSEAGIYTVADLRDADAASLRQRFSVVMERIVRELRGEACLEIEHQPAAKSQIQSARSFGEPTTQLEPVLESARAHVVRAVEKLRVERAVTGRIEVFLETNRFTPGEPQHHPVRSENLPAATDDVLHLVAVAVRLVRAIHRPGLRYHKVGVRLLELAPRRARQAGLFEDQPQHDAKRARLSEVLDAASQRWGRGAIAPGTAGLAGERVWHMRRLALSSAYTTRWAELPTVRT</sequence>
<evidence type="ECO:0000256" key="2">
    <source>
        <dbReference type="ARBA" id="ARBA00022763"/>
    </source>
</evidence>
<dbReference type="InterPro" id="IPR050116">
    <property type="entry name" value="DNA_polymerase-Y"/>
</dbReference>
<dbReference type="Pfam" id="PF00817">
    <property type="entry name" value="IMS"/>
    <property type="match status" value="1"/>
</dbReference>
<dbReference type="AlphaFoldDB" id="A0A4R6YMG1"/>
<dbReference type="GO" id="GO:0006281">
    <property type="term" value="P:DNA repair"/>
    <property type="evidence" value="ECO:0007669"/>
    <property type="project" value="UniProtKB-KW"/>
</dbReference>
<dbReference type="GO" id="GO:0003684">
    <property type="term" value="F:damaged DNA binding"/>
    <property type="evidence" value="ECO:0007669"/>
    <property type="project" value="InterPro"/>
</dbReference>
<evidence type="ECO:0000256" key="5">
    <source>
        <dbReference type="ARBA" id="ARBA00023236"/>
    </source>
</evidence>